<keyword evidence="2" id="KW-0472">Membrane</keyword>
<gene>
    <name evidence="5" type="ORF">AYI68_g6835</name>
</gene>
<keyword evidence="2" id="KW-1133">Transmembrane helix</keyword>
<keyword evidence="3" id="KW-0732">Signal</keyword>
<feature type="region of interest" description="Disordered" evidence="1">
    <location>
        <begin position="677"/>
        <end position="787"/>
    </location>
</feature>
<dbReference type="OrthoDB" id="10012881at2759"/>
<feature type="region of interest" description="Disordered" evidence="1">
    <location>
        <begin position="621"/>
        <end position="649"/>
    </location>
</feature>
<evidence type="ECO:0000313" key="6">
    <source>
        <dbReference type="Proteomes" id="UP000187455"/>
    </source>
</evidence>
<dbReference type="InterPro" id="IPR043504">
    <property type="entry name" value="Peptidase_S1_PA_chymotrypsin"/>
</dbReference>
<feature type="compositionally biased region" description="Basic and acidic residues" evidence="1">
    <location>
        <begin position="801"/>
        <end position="850"/>
    </location>
</feature>
<dbReference type="InterPro" id="IPR001254">
    <property type="entry name" value="Trypsin_dom"/>
</dbReference>
<evidence type="ECO:0000256" key="2">
    <source>
        <dbReference type="SAM" id="Phobius"/>
    </source>
</evidence>
<accession>A0A1R0GQD1</accession>
<dbReference type="Gene3D" id="2.40.10.10">
    <property type="entry name" value="Trypsin-like serine proteases"/>
    <property type="match status" value="2"/>
</dbReference>
<evidence type="ECO:0000313" key="5">
    <source>
        <dbReference type="EMBL" id="OLY79102.1"/>
    </source>
</evidence>
<name>A0A1R0GQD1_9FUNG</name>
<feature type="signal peptide" evidence="3">
    <location>
        <begin position="1"/>
        <end position="21"/>
    </location>
</feature>
<feature type="chain" id="PRO_5012503319" description="Peptidase S1 domain-containing protein" evidence="3">
    <location>
        <begin position="22"/>
        <end position="912"/>
    </location>
</feature>
<feature type="domain" description="Peptidase S1" evidence="4">
    <location>
        <begin position="65"/>
        <end position="144"/>
    </location>
</feature>
<comment type="caution">
    <text evidence="5">The sequence shown here is derived from an EMBL/GenBank/DDBJ whole genome shotgun (WGS) entry which is preliminary data.</text>
</comment>
<dbReference type="SUPFAM" id="SSF50494">
    <property type="entry name" value="Trypsin-like serine proteases"/>
    <property type="match status" value="2"/>
</dbReference>
<dbReference type="InterPro" id="IPR051333">
    <property type="entry name" value="CLIP_Serine_Protease"/>
</dbReference>
<protein>
    <recommendedName>
        <fullName evidence="4">Peptidase S1 domain-containing protein</fullName>
    </recommendedName>
</protein>
<dbReference type="PANTHER" id="PTHR24260">
    <property type="match status" value="1"/>
</dbReference>
<dbReference type="EMBL" id="LSSL01004976">
    <property type="protein sequence ID" value="OLY79102.1"/>
    <property type="molecule type" value="Genomic_DNA"/>
</dbReference>
<dbReference type="Pfam" id="PF00089">
    <property type="entry name" value="Trypsin"/>
    <property type="match status" value="1"/>
</dbReference>
<feature type="region of interest" description="Disordered" evidence="1">
    <location>
        <begin position="799"/>
        <end position="876"/>
    </location>
</feature>
<dbReference type="GO" id="GO:0006508">
    <property type="term" value="P:proteolysis"/>
    <property type="evidence" value="ECO:0007669"/>
    <property type="project" value="InterPro"/>
</dbReference>
<dbReference type="InterPro" id="IPR009003">
    <property type="entry name" value="Peptidase_S1_PA"/>
</dbReference>
<reference evidence="5 6" key="1">
    <citation type="journal article" date="2016" name="Mol. Biol. Evol.">
        <title>Genome-Wide Survey of Gut Fungi (Harpellales) Reveals the First Horizontally Transferred Ubiquitin Gene from a Mosquito Host.</title>
        <authorList>
            <person name="Wang Y."/>
            <person name="White M.M."/>
            <person name="Kvist S."/>
            <person name="Moncalvo J.M."/>
        </authorList>
    </citation>
    <scope>NUCLEOTIDE SEQUENCE [LARGE SCALE GENOMIC DNA]</scope>
    <source>
        <strain evidence="5 6">ALG-7-W6</strain>
    </source>
</reference>
<proteinExistence type="predicted"/>
<dbReference type="STRING" id="133383.A0A1R0GQD1"/>
<evidence type="ECO:0000256" key="1">
    <source>
        <dbReference type="SAM" id="MobiDB-lite"/>
    </source>
</evidence>
<keyword evidence="2" id="KW-0812">Transmembrane</keyword>
<keyword evidence="6" id="KW-1185">Reference proteome</keyword>
<dbReference type="Proteomes" id="UP000187455">
    <property type="component" value="Unassembled WGS sequence"/>
</dbReference>
<dbReference type="GO" id="GO:0004252">
    <property type="term" value="F:serine-type endopeptidase activity"/>
    <property type="evidence" value="ECO:0007669"/>
    <property type="project" value="InterPro"/>
</dbReference>
<feature type="compositionally biased region" description="Basic and acidic residues" evidence="1">
    <location>
        <begin position="680"/>
        <end position="733"/>
    </location>
</feature>
<feature type="compositionally biased region" description="Basic and acidic residues" evidence="1">
    <location>
        <begin position="753"/>
        <end position="787"/>
    </location>
</feature>
<evidence type="ECO:0000256" key="3">
    <source>
        <dbReference type="SAM" id="SignalP"/>
    </source>
</evidence>
<evidence type="ECO:0000259" key="4">
    <source>
        <dbReference type="Pfam" id="PF00089"/>
    </source>
</evidence>
<dbReference type="AlphaFoldDB" id="A0A1R0GQD1"/>
<sequence>MFKLNLLYTLFLVCFIHKCLAEDELAVQELDENRDEKALAGSKESNVWDIADGLVVKILQKVDGKEKLLCLGYLYSKDYVIVLASCVKDAEDGEIQIGSYYELFEDRTDAVVIRSFNKSNTDSAHYGENDIALLKLNSEIEEREKCNIFDEDLSELIEYELGAIRMEEGYYQKLDITALDRYEMIGVMCSDCIGYETSSKNAKYILKGMPIFAKVGEKLYLLGLSHEYNESIYGTGNKLKRAGIMTSIKDHQEWIEAAILYGGSKSDQSLDKVLAVEKNKEASDKYTIETLRKKDEELIEIGWYPKPNSNNFIENDSESDEDLENDEENSEYIENYDEFMFWNMAGNMVVKILQKVDDKEKFLCLGAIYSNQYAIVLASCVKGVKDGELQIGSYYDYTEDQIDSDIIESYDKSDNDDDLQIDSDYENDMRRIGAIVIRSFNKSNNDGSHYGENDIALLKLNSEIEEREKCNIFDEDLSELIEYELGAIRMEEGYYQKLDITALDTNEIIDVACIDCIGYETCPQDEKYIIKGMPIFAKNGENLYLLGLSHEYNESIYGTGDKLKRAGIMTSIKDHQEWIEAAILYGGSKSDQSLDKVLAVEKNKEASDKYKIENLRIDDEKLIENGQEPKQNSNNFDENDENMKKDVGNVERMGNVENFGDDVKKKLEEIVEIGKTSNTDFDKNGENMINGDEKPTEKIESKKQETKNLDENDGRMQKEKEKEKPEEKDEKPKSNNSNLYENDEMMINGGETPAEKIENPKQETKNLDVNDYGSDEKMKKEDGEKKLEEIDEIAKANSINFDEKMINGDEEPTEKIENKNQETKNLDENDGGMKMEMEKEKLEEKDEKPKSNNNNLDENENDKGVIGNGNEEYQPDSEGLKIIYQSKSQKITLIMGNLFYSLFVTLFFNFLN</sequence>
<dbReference type="PANTHER" id="PTHR24260:SF147">
    <property type="entry name" value="EG:BACR7A4.3 PROTEIN-RELATED"/>
    <property type="match status" value="1"/>
</dbReference>
<feature type="transmembrane region" description="Helical" evidence="2">
    <location>
        <begin position="891"/>
        <end position="911"/>
    </location>
</feature>
<organism evidence="5 6">
    <name type="scientific">Smittium mucronatum</name>
    <dbReference type="NCBI Taxonomy" id="133383"/>
    <lineage>
        <taxon>Eukaryota</taxon>
        <taxon>Fungi</taxon>
        <taxon>Fungi incertae sedis</taxon>
        <taxon>Zoopagomycota</taxon>
        <taxon>Kickxellomycotina</taxon>
        <taxon>Harpellomycetes</taxon>
        <taxon>Harpellales</taxon>
        <taxon>Legeriomycetaceae</taxon>
        <taxon>Smittium</taxon>
    </lineage>
</organism>